<dbReference type="RefSeq" id="WP_152101675.1">
    <property type="nucleotide sequence ID" value="NZ_AP021861.1"/>
</dbReference>
<evidence type="ECO:0000256" key="1">
    <source>
        <dbReference type="SAM" id="SignalP"/>
    </source>
</evidence>
<protein>
    <recommendedName>
        <fullName evidence="4">Response regulatory domain-containing protein</fullName>
    </recommendedName>
</protein>
<evidence type="ECO:0000313" key="2">
    <source>
        <dbReference type="EMBL" id="BBO36517.1"/>
    </source>
</evidence>
<dbReference type="InterPro" id="IPR016024">
    <property type="entry name" value="ARM-type_fold"/>
</dbReference>
<dbReference type="SUPFAM" id="SSF48371">
    <property type="entry name" value="ARM repeat"/>
    <property type="match status" value="1"/>
</dbReference>
<organism evidence="2 3">
    <name type="scientific">Lacipirellula parvula</name>
    <dbReference type="NCBI Taxonomy" id="2650471"/>
    <lineage>
        <taxon>Bacteria</taxon>
        <taxon>Pseudomonadati</taxon>
        <taxon>Planctomycetota</taxon>
        <taxon>Planctomycetia</taxon>
        <taxon>Pirellulales</taxon>
        <taxon>Lacipirellulaceae</taxon>
        <taxon>Lacipirellula</taxon>
    </lineage>
</organism>
<gene>
    <name evidence="2" type="ORF">PLANPX_6129</name>
</gene>
<dbReference type="AlphaFoldDB" id="A0A5K7XK29"/>
<sequence length="749" mass="78551">MIDRFLTYRSLSAVAATMILATSLVPSLSAQEPAADPAAAAAPTLDQFARRDPAVASVLELKRTTPAEQLRAILMLLDLGHADVAAQLLPELLAAKLDDAQKAALVGEFGTAKFLKLIRLDPPVAKDAAPNQLAGVREFAQSCIIAAEAAAKDPKRIAQLIAQLNAPTEGERYAARVDLRAAGDAGMLAAINALAAAQDETVRGNLLAALADMRPAIDAPLLALLADSQGQLRRDAAELAGHLHVAAALPWLSTIAVTATDASAESAARKAISQLGYPEPTIHEVQKLLRDRLASIKSTPVTTFDDGTVGVWWSWNPQTKELAAATYGVPQLRALTAARLARALGEVGGLTEPNDRRAVLLYSLEESALLGRGVDAPLKEVVAALTPSELSTTLATAMKEQYTAAAVMIAEELGRRGDLSILSSGGGEPSPLAAALTSPDRAVRFAALSAIMQLNPQRSFPGSSQVAKSLWYFVGGAGEPTAVAAAPAILVASDWAGKLRGQGYDAMPVKTGREALVAAIDPAVAPRLGVIVLDSDIGQPLLGEVVYQLRASDLTANVPILIAASGPRFASAQRVAEANSLVYATPRPHGDGSLANVVKETLALKPTPLASTEVRTAQAKQALEWIAKLLAANAPYDELKRDAFLVDRTLMAPELAAASVGVLGALGTPESQTALVDFASVTSLPIETRQAAADALAASVKQFGVQLKREQVVRQYDRYNASETADKPTQELMGRLLDVIEKKDSALQK</sequence>
<feature type="signal peptide" evidence="1">
    <location>
        <begin position="1"/>
        <end position="30"/>
    </location>
</feature>
<proteinExistence type="predicted"/>
<dbReference type="Gene3D" id="1.25.10.10">
    <property type="entry name" value="Leucine-rich Repeat Variant"/>
    <property type="match status" value="1"/>
</dbReference>
<feature type="chain" id="PRO_5024803846" description="Response regulatory domain-containing protein" evidence="1">
    <location>
        <begin position="31"/>
        <end position="749"/>
    </location>
</feature>
<evidence type="ECO:0000313" key="3">
    <source>
        <dbReference type="Proteomes" id="UP000326837"/>
    </source>
</evidence>
<dbReference type="EMBL" id="AP021861">
    <property type="protein sequence ID" value="BBO36517.1"/>
    <property type="molecule type" value="Genomic_DNA"/>
</dbReference>
<reference evidence="3" key="1">
    <citation type="submission" date="2019-10" db="EMBL/GenBank/DDBJ databases">
        <title>Lacipirellula parvula gen. nov., sp. nov., representing a lineage of planctomycetes widespread in freshwater anoxic habitats, and description of the family Lacipirellulaceae.</title>
        <authorList>
            <person name="Dedysh S.N."/>
            <person name="Kulichevskaya I.S."/>
            <person name="Beletsky A.V."/>
            <person name="Rakitin A.L."/>
            <person name="Mardanov A.V."/>
            <person name="Ivanova A.A."/>
            <person name="Saltykova V.X."/>
            <person name="Rijpstra W.I.C."/>
            <person name="Sinninghe Damste J.S."/>
            <person name="Ravin N.V."/>
        </authorList>
    </citation>
    <scope>NUCLEOTIDE SEQUENCE [LARGE SCALE GENOMIC DNA]</scope>
    <source>
        <strain evidence="3">PX69</strain>
    </source>
</reference>
<dbReference type="Proteomes" id="UP000326837">
    <property type="component" value="Chromosome"/>
</dbReference>
<dbReference type="KEGG" id="lpav:PLANPX_6129"/>
<keyword evidence="3" id="KW-1185">Reference proteome</keyword>
<evidence type="ECO:0008006" key="4">
    <source>
        <dbReference type="Google" id="ProtNLM"/>
    </source>
</evidence>
<dbReference type="InterPro" id="IPR011989">
    <property type="entry name" value="ARM-like"/>
</dbReference>
<accession>A0A5K7XK29</accession>
<keyword evidence="1" id="KW-0732">Signal</keyword>
<name>A0A5K7XK29_9BACT</name>